<reference evidence="3" key="1">
    <citation type="journal article" date="2014" name="Science">
        <title>Ancient hybridizations among the ancestral genomes of bread wheat.</title>
        <authorList>
            <consortium name="International Wheat Genome Sequencing Consortium,"/>
            <person name="Marcussen T."/>
            <person name="Sandve S.R."/>
            <person name="Heier L."/>
            <person name="Spannagl M."/>
            <person name="Pfeifer M."/>
            <person name="Jakobsen K.S."/>
            <person name="Wulff B.B."/>
            <person name="Steuernagel B."/>
            <person name="Mayer K.F."/>
            <person name="Olsen O.A."/>
        </authorList>
    </citation>
    <scope>NUCLEOTIDE SEQUENCE [LARGE SCALE GENOMIC DNA]</scope>
    <source>
        <strain evidence="3">cv. AL8/78</strain>
    </source>
</reference>
<dbReference type="EnsemblPlants" id="AET2Gv20977200.8">
    <property type="protein sequence ID" value="AET2Gv20977200.8"/>
    <property type="gene ID" value="AET2Gv20977200"/>
</dbReference>
<evidence type="ECO:0000313" key="3">
    <source>
        <dbReference type="Proteomes" id="UP000015105"/>
    </source>
</evidence>
<sequence length="215" mass="23299">MIVGGDYFEGSHDHNLMTGSLTHDSSLAPKCNDNTNIELQRFKVQSFSADILSDSTNLSSEAARAINHLQHQLGIGLEQDMPPVETATWDTSISRANAPPSVPMRQICSARLVQCPEHLAGTTPSPQRQSPGHGPQANCSHAGTARDVMPSVALCARPETRACVRCLLRQLPHRRCCSWNGCSPAYSARALEALELREGTPVVQVAEEGEEEECT</sequence>
<feature type="region of interest" description="Disordered" evidence="1">
    <location>
        <begin position="119"/>
        <end position="142"/>
    </location>
</feature>
<protein>
    <submittedName>
        <fullName evidence="2">Uncharacterized protein</fullName>
    </submittedName>
</protein>
<dbReference type="Gramene" id="AET2Gv20977200.8">
    <property type="protein sequence ID" value="AET2Gv20977200.8"/>
    <property type="gene ID" value="AET2Gv20977200"/>
</dbReference>
<reference evidence="3" key="2">
    <citation type="journal article" date="2017" name="Nat. Plants">
        <title>The Aegilops tauschii genome reveals multiple impacts of transposons.</title>
        <authorList>
            <person name="Zhao G."/>
            <person name="Zou C."/>
            <person name="Li K."/>
            <person name="Wang K."/>
            <person name="Li T."/>
            <person name="Gao L."/>
            <person name="Zhang X."/>
            <person name="Wang H."/>
            <person name="Yang Z."/>
            <person name="Liu X."/>
            <person name="Jiang W."/>
            <person name="Mao L."/>
            <person name="Kong X."/>
            <person name="Jiao Y."/>
            <person name="Jia J."/>
        </authorList>
    </citation>
    <scope>NUCLEOTIDE SEQUENCE [LARGE SCALE GENOMIC DNA]</scope>
    <source>
        <strain evidence="3">cv. AL8/78</strain>
    </source>
</reference>
<dbReference type="Proteomes" id="UP000015105">
    <property type="component" value="Chromosome 2D"/>
</dbReference>
<proteinExistence type="predicted"/>
<name>A0A453CVL8_AEGTS</name>
<evidence type="ECO:0000313" key="2">
    <source>
        <dbReference type="EnsemblPlants" id="AET2Gv20977200.8"/>
    </source>
</evidence>
<dbReference type="AlphaFoldDB" id="A0A453CVL8"/>
<organism evidence="2 3">
    <name type="scientific">Aegilops tauschii subsp. strangulata</name>
    <name type="common">Goatgrass</name>
    <dbReference type="NCBI Taxonomy" id="200361"/>
    <lineage>
        <taxon>Eukaryota</taxon>
        <taxon>Viridiplantae</taxon>
        <taxon>Streptophyta</taxon>
        <taxon>Embryophyta</taxon>
        <taxon>Tracheophyta</taxon>
        <taxon>Spermatophyta</taxon>
        <taxon>Magnoliopsida</taxon>
        <taxon>Liliopsida</taxon>
        <taxon>Poales</taxon>
        <taxon>Poaceae</taxon>
        <taxon>BOP clade</taxon>
        <taxon>Pooideae</taxon>
        <taxon>Triticodae</taxon>
        <taxon>Triticeae</taxon>
        <taxon>Triticinae</taxon>
        <taxon>Aegilops</taxon>
    </lineage>
</organism>
<reference evidence="2" key="3">
    <citation type="journal article" date="2017" name="Nature">
        <title>Genome sequence of the progenitor of the wheat D genome Aegilops tauschii.</title>
        <authorList>
            <person name="Luo M.C."/>
            <person name="Gu Y.Q."/>
            <person name="Puiu D."/>
            <person name="Wang H."/>
            <person name="Twardziok S.O."/>
            <person name="Deal K.R."/>
            <person name="Huo N."/>
            <person name="Zhu T."/>
            <person name="Wang L."/>
            <person name="Wang Y."/>
            <person name="McGuire P.E."/>
            <person name="Liu S."/>
            <person name="Long H."/>
            <person name="Ramasamy R.K."/>
            <person name="Rodriguez J.C."/>
            <person name="Van S.L."/>
            <person name="Yuan L."/>
            <person name="Wang Z."/>
            <person name="Xia Z."/>
            <person name="Xiao L."/>
            <person name="Anderson O.D."/>
            <person name="Ouyang S."/>
            <person name="Liang Y."/>
            <person name="Zimin A.V."/>
            <person name="Pertea G."/>
            <person name="Qi P."/>
            <person name="Bennetzen J.L."/>
            <person name="Dai X."/>
            <person name="Dawson M.W."/>
            <person name="Muller H.G."/>
            <person name="Kugler K."/>
            <person name="Rivarola-Duarte L."/>
            <person name="Spannagl M."/>
            <person name="Mayer K.F.X."/>
            <person name="Lu F.H."/>
            <person name="Bevan M.W."/>
            <person name="Leroy P."/>
            <person name="Li P."/>
            <person name="You F.M."/>
            <person name="Sun Q."/>
            <person name="Liu Z."/>
            <person name="Lyons E."/>
            <person name="Wicker T."/>
            <person name="Salzberg S.L."/>
            <person name="Devos K.M."/>
            <person name="Dvorak J."/>
        </authorList>
    </citation>
    <scope>NUCLEOTIDE SEQUENCE [LARGE SCALE GENOMIC DNA]</scope>
    <source>
        <strain evidence="2">cv. AL8/78</strain>
    </source>
</reference>
<accession>A0A453CVL8</accession>
<reference evidence="2" key="4">
    <citation type="submission" date="2019-03" db="UniProtKB">
        <authorList>
            <consortium name="EnsemblPlants"/>
        </authorList>
    </citation>
    <scope>IDENTIFICATION</scope>
</reference>
<evidence type="ECO:0000256" key="1">
    <source>
        <dbReference type="SAM" id="MobiDB-lite"/>
    </source>
</evidence>
<reference evidence="2" key="5">
    <citation type="journal article" date="2021" name="G3 (Bethesda)">
        <title>Aegilops tauschii genome assembly Aet v5.0 features greater sequence contiguity and improved annotation.</title>
        <authorList>
            <person name="Wang L."/>
            <person name="Zhu T."/>
            <person name="Rodriguez J.C."/>
            <person name="Deal K.R."/>
            <person name="Dubcovsky J."/>
            <person name="McGuire P.E."/>
            <person name="Lux T."/>
            <person name="Spannagl M."/>
            <person name="Mayer K.F.X."/>
            <person name="Baldrich P."/>
            <person name="Meyers B.C."/>
            <person name="Huo N."/>
            <person name="Gu Y.Q."/>
            <person name="Zhou H."/>
            <person name="Devos K.M."/>
            <person name="Bennetzen J.L."/>
            <person name="Unver T."/>
            <person name="Budak H."/>
            <person name="Gulick P.J."/>
            <person name="Galiba G."/>
            <person name="Kalapos B."/>
            <person name="Nelson D.R."/>
            <person name="Li P."/>
            <person name="You F.M."/>
            <person name="Luo M.C."/>
            <person name="Dvorak J."/>
        </authorList>
    </citation>
    <scope>NUCLEOTIDE SEQUENCE [LARGE SCALE GENOMIC DNA]</scope>
    <source>
        <strain evidence="2">cv. AL8/78</strain>
    </source>
</reference>
<keyword evidence="3" id="KW-1185">Reference proteome</keyword>